<evidence type="ECO:0000313" key="11">
    <source>
        <dbReference type="EMBL" id="PAV85097.1"/>
    </source>
</evidence>
<sequence>MSLCAACFQSNGHVGHDYTRFFSREGGACDCGNADVILPQGFCSRHGEHAQRPKPAEPLVASLPEFILAKLLVRLFLEWRGWAERLLENRAAHDSLGLYIEYNVASHCEKDVLPMKHLITFLQECVNCGGPMRESMAKVLLDKELYRALNERTVEVDFRGARVDTSLDWRTKEKFDSDRQSTISARLREHFPELTKNPIKCESLLDEMVFWIIRQTFPQNLINFSLSMLSETEYRVENALACRFFEWYPLVANCVRELCQYQATHGRQNDVVQNTCSRVIHVSVQMLSSEALCRKLNEECDLVNVVLASTYFLFSENLAKTMLTLDPIFKYCASEDDLQNLTRTWEVMVLEQNCVISSHGYWFIMGDMQNLLSHYSLSVATILHPTAFSNTYVNIIKKMQENIFYRNWRIRFSGMHQIWRIDWLLAISPTNSFPIRSTQEFTVTFHIPLHRHISTALSHLYAIPDFKQHVDKFCGDEALLRKIMLHPLRIQVARAEYNAGMWVRNGNQLRIQTIIYAQSHLNMAFQTPDIDLIRFCAANINSNYFIDCIVDSFHMLDFIQIPMDEDSDTRVVDGEIRDAEVAVDACEQMRKLLQAIPKELKPATRAMLAIRQIQAQNSSNQQQETEAEVPMEVDKTPKEDERKEELQEDMDARIRAKAEMAPLIGFEWLGENRARVITRLEWIDNMVSAAFLLIAELVSVRLNCGATHEEAIRSEMINSLSMEDMVHSRLRGCIAEKGSRGSEAVDKIFDKILGEIADFIEPDANPNGQMRQGVYQLKPEMWQSEFCPVFCQMRALSPKFSSTVLMDVEKKDREAMKKMNPNWSTHSNATLWIPYRLEQFQFNGQRRHQAVEHIAKILLCDRFVQLALITLKTAAIQPYVRDTTVQLVVYLLSLGARYASAFPEDKCREMLKAYHCNYKFSDMQTPTTVFTMMNVMLRREINNDPAIGETVLKKIVSGELDKNRIVGTGVDYIGRFFAIIYKSDISCQLFLKDSLMDYEKKATIPAEPSSDKGGVVTKRKLEAQKLRESLLAAQKKKNVKVMQKMMDSEGITQEEMDKIDTKQPDVKLYECPICGDIDVPSTLKRPLGMLVKVTSNWLHENQLSRDQPERSLMEVDELCQQDESNRAKLVEPKRKWIPAKAHLHGNVFISPLNLETHTAIELKTCGHTAHLDCFNAYKSTLHPELRMTYDNGRDMMCPLCRFSVNGLLPITIDLGYETQNRGPYEEPMKIYSAIADSIRCHAKNFISSEDKAAYINHYTFHMKGVLSKVDRNERDKEENAAKVASQSIVVAVIAAHLDRLLLYKDLDVVERRKNSRNLIVEHLIPAVVARTNRKDEQICLTLLSQLLLHNFRTSLVATNSQEGLLTVSDDDLINETDIGRDDLRALQSTRRHSLGGLSSGPSSPLSPEYADIPVLLNDPKFLFVRLSSFIIDNRNLSKEDKKELCYYLAKAIFQMAAVKSALMAVLRVTKREFQQLINTDMQQMEDPMHTILLRLMKKVSFCLNSSESVYKCIMNQAPVEEKFSIPNLLRNVELNLFDFVKYISEFWQHTFIPCEKMSQDGLKNKKLEPVLQLIGLDSKKLAASKDFVNAWVGKVHTIITQSMRIPAKPLSSEPITWRPFVLLDLPDKYDRLFARYFQRPCKNCNKPPPNPMVCLLCGELCCLDDCCRVHASPQRNEEAQEQTPPIVEVERHASECGNGACVFISLNSSLIVIVRYKLAAIWGSVYLDAHGEEDRNLRRGKPLFLSERRMKCLYSDWAEQEWIRAGNWLPLITLVNALKESHFAYR</sequence>
<evidence type="ECO:0000256" key="6">
    <source>
        <dbReference type="ARBA" id="ARBA00022833"/>
    </source>
</evidence>
<evidence type="ECO:0000256" key="7">
    <source>
        <dbReference type="ARBA" id="ARBA00046341"/>
    </source>
</evidence>
<dbReference type="InterPro" id="IPR044046">
    <property type="entry name" value="E3_ligase_UBR-like_C"/>
</dbReference>
<organism evidence="11 12">
    <name type="scientific">Diploscapter pachys</name>
    <dbReference type="NCBI Taxonomy" id="2018661"/>
    <lineage>
        <taxon>Eukaryota</taxon>
        <taxon>Metazoa</taxon>
        <taxon>Ecdysozoa</taxon>
        <taxon>Nematoda</taxon>
        <taxon>Chromadorea</taxon>
        <taxon>Rhabditida</taxon>
        <taxon>Rhabditina</taxon>
        <taxon>Rhabditomorpha</taxon>
        <taxon>Rhabditoidea</taxon>
        <taxon>Rhabditidae</taxon>
        <taxon>Diploscapter</taxon>
    </lineage>
</organism>
<proteinExistence type="inferred from homology"/>
<dbReference type="SMART" id="SM00396">
    <property type="entry name" value="ZnF_UBR1"/>
    <property type="match status" value="1"/>
</dbReference>
<name>A0A2A2LGC2_9BILA</name>
<keyword evidence="4 8" id="KW-0863">Zinc-finger</keyword>
<evidence type="ECO:0000256" key="9">
    <source>
        <dbReference type="SAM" id="MobiDB-lite"/>
    </source>
</evidence>
<dbReference type="UniPathway" id="UPA00143"/>
<dbReference type="GO" id="GO:0061630">
    <property type="term" value="F:ubiquitin protein ligase activity"/>
    <property type="evidence" value="ECO:0007669"/>
    <property type="project" value="UniProtKB-UniRule"/>
</dbReference>
<keyword evidence="12" id="KW-1185">Reference proteome</keyword>
<evidence type="ECO:0000256" key="8">
    <source>
        <dbReference type="RuleBase" id="RU366018"/>
    </source>
</evidence>
<keyword evidence="2 8" id="KW-0808">Transferase</keyword>
<comment type="function">
    <text evidence="8">Ubiquitin ligase protein which is a component of the N-end rule pathway. Recognizes and binds to proteins bearing specific N-terminal residues that are destabilizing according to the N-end rule, leading to their ubiquitination and subsequent degradation.</text>
</comment>
<evidence type="ECO:0000256" key="1">
    <source>
        <dbReference type="ARBA" id="ARBA00000900"/>
    </source>
</evidence>
<dbReference type="Pfam" id="PF18995">
    <property type="entry name" value="PRT6_C"/>
    <property type="match status" value="1"/>
</dbReference>
<feature type="compositionally biased region" description="Basic and acidic residues" evidence="9">
    <location>
        <begin position="632"/>
        <end position="646"/>
    </location>
</feature>
<dbReference type="Pfam" id="PF02207">
    <property type="entry name" value="zf-UBR"/>
    <property type="match status" value="1"/>
</dbReference>
<keyword evidence="6 8" id="KW-0862">Zinc</keyword>
<dbReference type="GO" id="GO:0071596">
    <property type="term" value="P:ubiquitin-dependent protein catabolic process via the N-end rule pathway"/>
    <property type="evidence" value="ECO:0007669"/>
    <property type="project" value="UniProtKB-UniRule"/>
</dbReference>
<evidence type="ECO:0000313" key="12">
    <source>
        <dbReference type="Proteomes" id="UP000218231"/>
    </source>
</evidence>
<dbReference type="Pfam" id="PF22960">
    <property type="entry name" value="WHD_UBR1"/>
    <property type="match status" value="1"/>
</dbReference>
<evidence type="ECO:0000256" key="4">
    <source>
        <dbReference type="ARBA" id="ARBA00022771"/>
    </source>
</evidence>
<dbReference type="GO" id="GO:0008270">
    <property type="term" value="F:zinc ion binding"/>
    <property type="evidence" value="ECO:0007669"/>
    <property type="project" value="UniProtKB-UniRule"/>
</dbReference>
<evidence type="ECO:0000259" key="10">
    <source>
        <dbReference type="SMART" id="SM00396"/>
    </source>
</evidence>
<gene>
    <name evidence="11" type="ORF">WR25_04516</name>
</gene>
<dbReference type="EMBL" id="LIAE01006806">
    <property type="protein sequence ID" value="PAV85097.1"/>
    <property type="molecule type" value="Genomic_DNA"/>
</dbReference>
<reference evidence="11 12" key="1">
    <citation type="journal article" date="2017" name="Curr. Biol.">
        <title>Genome architecture and evolution of a unichromosomal asexual nematode.</title>
        <authorList>
            <person name="Fradin H."/>
            <person name="Zegar C."/>
            <person name="Gutwein M."/>
            <person name="Lucas J."/>
            <person name="Kovtun M."/>
            <person name="Corcoran D."/>
            <person name="Baugh L.R."/>
            <person name="Kiontke K."/>
            <person name="Gunsalus K."/>
            <person name="Fitch D.H."/>
            <person name="Piano F."/>
        </authorList>
    </citation>
    <scope>NUCLEOTIDE SEQUENCE [LARGE SCALE GENOMIC DNA]</scope>
    <source>
        <strain evidence="11">PF1309</strain>
    </source>
</reference>
<dbReference type="InterPro" id="IPR055194">
    <property type="entry name" value="UBR1-like_WH"/>
</dbReference>
<dbReference type="GO" id="GO:0005737">
    <property type="term" value="C:cytoplasm"/>
    <property type="evidence" value="ECO:0007669"/>
    <property type="project" value="TreeGrafter"/>
</dbReference>
<evidence type="ECO:0000256" key="2">
    <source>
        <dbReference type="ARBA" id="ARBA00022679"/>
    </source>
</evidence>
<comment type="catalytic activity">
    <reaction evidence="1 8">
        <text>S-ubiquitinyl-[E2 ubiquitin-conjugating enzyme]-L-cysteine + [acceptor protein]-L-lysine = [E2 ubiquitin-conjugating enzyme]-L-cysteine + N(6)-ubiquitinyl-[acceptor protein]-L-lysine.</text>
        <dbReference type="EC" id="2.3.2.27"/>
    </reaction>
</comment>
<dbReference type="Gene3D" id="2.10.110.30">
    <property type="match status" value="1"/>
</dbReference>
<dbReference type="PANTHER" id="PTHR21497">
    <property type="entry name" value="UBIQUITIN LIGASE E3 ALPHA-RELATED"/>
    <property type="match status" value="1"/>
</dbReference>
<dbReference type="InterPro" id="IPR003126">
    <property type="entry name" value="Znf_UBR"/>
</dbReference>
<evidence type="ECO:0000256" key="3">
    <source>
        <dbReference type="ARBA" id="ARBA00022723"/>
    </source>
</evidence>
<feature type="domain" description="UBR-type" evidence="10">
    <location>
        <begin position="1"/>
        <end position="47"/>
    </location>
</feature>
<dbReference type="OrthoDB" id="15304at2759"/>
<dbReference type="Proteomes" id="UP000218231">
    <property type="component" value="Unassembled WGS sequence"/>
</dbReference>
<dbReference type="GO" id="GO:0016567">
    <property type="term" value="P:protein ubiquitination"/>
    <property type="evidence" value="ECO:0007669"/>
    <property type="project" value="UniProtKB-UniRule"/>
</dbReference>
<comment type="pathway">
    <text evidence="8">Protein modification; protein ubiquitination.</text>
</comment>
<keyword evidence="3 8" id="KW-0479">Metal-binding</keyword>
<comment type="caution">
    <text evidence="11">The sequence shown here is derived from an EMBL/GenBank/DDBJ whole genome shotgun (WGS) entry which is preliminary data.</text>
</comment>
<dbReference type="PANTHER" id="PTHR21497:SF39">
    <property type="entry name" value="E3 UBIQUITIN-PROTEIN LIGASE UBR3"/>
    <property type="match status" value="1"/>
</dbReference>
<accession>A0A2A2LGC2</accession>
<comment type="similarity">
    <text evidence="7 8">Belongs to the E3 ubiquitin-protein ligase UBR1-like family.</text>
</comment>
<keyword evidence="5 8" id="KW-0833">Ubl conjugation pathway</keyword>
<protein>
    <recommendedName>
        <fullName evidence="8">E3 ubiquitin-protein ligase</fullName>
        <ecNumber evidence="8">2.3.2.27</ecNumber>
    </recommendedName>
</protein>
<dbReference type="STRING" id="2018661.A0A2A2LGC2"/>
<evidence type="ECO:0000256" key="5">
    <source>
        <dbReference type="ARBA" id="ARBA00022786"/>
    </source>
</evidence>
<dbReference type="GO" id="GO:0000151">
    <property type="term" value="C:ubiquitin ligase complex"/>
    <property type="evidence" value="ECO:0007669"/>
    <property type="project" value="TreeGrafter"/>
</dbReference>
<dbReference type="EC" id="2.3.2.27" evidence="8"/>
<feature type="region of interest" description="Disordered" evidence="9">
    <location>
        <begin position="615"/>
        <end position="646"/>
    </location>
</feature>
<dbReference type="InterPro" id="IPR039164">
    <property type="entry name" value="UBR1-like"/>
</dbReference>